<evidence type="ECO:0000256" key="3">
    <source>
        <dbReference type="SAM" id="MobiDB-lite"/>
    </source>
</evidence>
<feature type="compositionally biased region" description="Acidic residues" evidence="3">
    <location>
        <begin position="147"/>
        <end position="160"/>
    </location>
</feature>
<name>A0ABU9XDV3_9BACI</name>
<dbReference type="Proteomes" id="UP001444625">
    <property type="component" value="Unassembled WGS sequence"/>
</dbReference>
<evidence type="ECO:0000313" key="4">
    <source>
        <dbReference type="EMBL" id="MEN2766445.1"/>
    </source>
</evidence>
<reference evidence="4 5" key="1">
    <citation type="submission" date="2024-05" db="EMBL/GenBank/DDBJ databases">
        <authorList>
            <person name="Haq I."/>
            <person name="Ullah Z."/>
            <person name="Ahmad R."/>
            <person name="Li M."/>
            <person name="Tong Y."/>
        </authorList>
    </citation>
    <scope>NUCLEOTIDE SEQUENCE [LARGE SCALE GENOMIC DNA]</scope>
    <source>
        <strain evidence="4 5">16A2E</strain>
    </source>
</reference>
<dbReference type="RefSeq" id="WP_345823893.1">
    <property type="nucleotide sequence ID" value="NZ_JBDIML010000001.1"/>
</dbReference>
<comment type="caution">
    <text evidence="4">The sequence shown here is derived from an EMBL/GenBank/DDBJ whole genome shotgun (WGS) entry which is preliminary data.</text>
</comment>
<gene>
    <name evidence="4" type="primary">flgD</name>
    <name evidence="4" type="ORF">ABC228_04535</name>
</gene>
<organism evidence="4 5">
    <name type="scientific">Ornithinibacillus xuwenensis</name>
    <dbReference type="NCBI Taxonomy" id="3144668"/>
    <lineage>
        <taxon>Bacteria</taxon>
        <taxon>Bacillati</taxon>
        <taxon>Bacillota</taxon>
        <taxon>Bacilli</taxon>
        <taxon>Bacillales</taxon>
        <taxon>Bacillaceae</taxon>
        <taxon>Ornithinibacillus</taxon>
    </lineage>
</organism>
<keyword evidence="2" id="KW-1005">Bacterial flagellum biogenesis</keyword>
<proteinExistence type="inferred from homology"/>
<dbReference type="NCBIfam" id="NF007197">
    <property type="entry name" value="PRK09618.1"/>
    <property type="match status" value="1"/>
</dbReference>
<protein>
    <submittedName>
        <fullName evidence="4">Flagellar hook assembly protein FlgD</fullName>
    </submittedName>
</protein>
<keyword evidence="4" id="KW-0969">Cilium</keyword>
<dbReference type="InterPro" id="IPR005648">
    <property type="entry name" value="FlgD"/>
</dbReference>
<dbReference type="Pfam" id="PF03963">
    <property type="entry name" value="FlgD"/>
    <property type="match status" value="1"/>
</dbReference>
<comment type="similarity">
    <text evidence="1">Belongs to the FlgD family.</text>
</comment>
<keyword evidence="4" id="KW-0282">Flagellum</keyword>
<sequence>MATIDPTLYLKNQSTTRTPSNDLGKEEFLKILMTQLQNQDPTNPMEDREFISQMAQFSSLEQMMNMSNAISSLVMNQQVSPVVQYSHMIGKEVSYQSFDKETGEKLDVKTSEVVAVSQYQGYAVLELENGEKVYADDILEVKATNDDASEVETPEEDTSEEDKSQA</sequence>
<keyword evidence="5" id="KW-1185">Reference proteome</keyword>
<dbReference type="EMBL" id="JBDIML010000001">
    <property type="protein sequence ID" value="MEN2766445.1"/>
    <property type="molecule type" value="Genomic_DNA"/>
</dbReference>
<feature type="region of interest" description="Disordered" evidence="3">
    <location>
        <begin position="141"/>
        <end position="166"/>
    </location>
</feature>
<evidence type="ECO:0000313" key="5">
    <source>
        <dbReference type="Proteomes" id="UP001444625"/>
    </source>
</evidence>
<evidence type="ECO:0000256" key="1">
    <source>
        <dbReference type="ARBA" id="ARBA00010577"/>
    </source>
</evidence>
<evidence type="ECO:0000256" key="2">
    <source>
        <dbReference type="ARBA" id="ARBA00022795"/>
    </source>
</evidence>
<keyword evidence="4" id="KW-0966">Cell projection</keyword>
<accession>A0ABU9XDV3</accession>